<gene>
    <name evidence="5" type="ORF">H4687_008785</name>
</gene>
<reference evidence="5 6" key="1">
    <citation type="submission" date="2020-10" db="EMBL/GenBank/DDBJ databases">
        <title>Sequencing the genomes of 1000 actinobacteria strains.</title>
        <authorList>
            <person name="Klenk H.-P."/>
        </authorList>
    </citation>
    <scope>NUCLEOTIDE SEQUENCE [LARGE SCALE GENOMIC DNA]</scope>
    <source>
        <strain evidence="5 6">DSM 41803</strain>
    </source>
</reference>
<dbReference type="GO" id="GO:0046872">
    <property type="term" value="F:metal ion binding"/>
    <property type="evidence" value="ECO:0007669"/>
    <property type="project" value="UniProtKB-KW"/>
</dbReference>
<dbReference type="InterPro" id="IPR002509">
    <property type="entry name" value="NODB_dom"/>
</dbReference>
<dbReference type="PANTHER" id="PTHR10587:SF133">
    <property type="entry name" value="CHITIN DEACETYLASE 1-RELATED"/>
    <property type="match status" value="1"/>
</dbReference>
<evidence type="ECO:0000256" key="1">
    <source>
        <dbReference type="ARBA" id="ARBA00022723"/>
    </source>
</evidence>
<dbReference type="EMBL" id="JADBGF010000001">
    <property type="protein sequence ID" value="MBE1602656.1"/>
    <property type="molecule type" value="Genomic_DNA"/>
</dbReference>
<dbReference type="Pfam" id="PF01522">
    <property type="entry name" value="Polysacc_deac_1"/>
    <property type="match status" value="1"/>
</dbReference>
<evidence type="ECO:0000313" key="5">
    <source>
        <dbReference type="EMBL" id="MBE1602656.1"/>
    </source>
</evidence>
<proteinExistence type="predicted"/>
<dbReference type="PROSITE" id="PS51677">
    <property type="entry name" value="NODB"/>
    <property type="match status" value="1"/>
</dbReference>
<dbReference type="SUPFAM" id="SSF88713">
    <property type="entry name" value="Glycoside hydrolase/deacetylase"/>
    <property type="match status" value="1"/>
</dbReference>
<feature type="domain" description="NodB homology" evidence="4">
    <location>
        <begin position="125"/>
        <end position="301"/>
    </location>
</feature>
<dbReference type="AlphaFoldDB" id="A0A8I0PHI9"/>
<evidence type="ECO:0000256" key="3">
    <source>
        <dbReference type="SAM" id="Phobius"/>
    </source>
</evidence>
<dbReference type="GO" id="GO:0005975">
    <property type="term" value="P:carbohydrate metabolic process"/>
    <property type="evidence" value="ECO:0007669"/>
    <property type="project" value="InterPro"/>
</dbReference>
<dbReference type="CDD" id="cd10917">
    <property type="entry name" value="CE4_NodB_like_6s_7s"/>
    <property type="match status" value="1"/>
</dbReference>
<keyword evidence="1" id="KW-0479">Metal-binding</keyword>
<keyword evidence="2" id="KW-0378">Hydrolase</keyword>
<dbReference type="Gene3D" id="3.20.20.370">
    <property type="entry name" value="Glycoside hydrolase/deacetylase"/>
    <property type="match status" value="1"/>
</dbReference>
<dbReference type="PANTHER" id="PTHR10587">
    <property type="entry name" value="GLYCOSYL TRANSFERASE-RELATED"/>
    <property type="match status" value="1"/>
</dbReference>
<dbReference type="GO" id="GO:0016810">
    <property type="term" value="F:hydrolase activity, acting on carbon-nitrogen (but not peptide) bonds"/>
    <property type="evidence" value="ECO:0007669"/>
    <property type="project" value="InterPro"/>
</dbReference>
<sequence length="319" mass="35198">MVQERLLGTEVKLLSDRLQHAARKRDFVLTRAPEAQYIHVSCLTIEAAGQPFRRCNLLLGMKILKRRLRLLIPLTLAAVAAVTLTVVLVIQANKLETLSPREERDQAAASGPGALPGQVDCRKAKCIALTFDGNPGEPTGRLLDLLKEYKAPSTFFLEGRRIHTFPHVVRRIAKEGHEIGNHTWTHAVLTDVSDTQIRDELRRTARAISSITGSEPTLMRPPQGRTDDRVSRISKDMGMAQVLWTVTAKDYETDDTALITKRVLAGADRDGIILLHPLHKGTMPAMPSVLKALSSQGYTLVTVSQLLAPAEAEPGEIYK</sequence>
<organism evidence="5 6">
    <name type="scientific">Streptomyces stelliscabiei</name>
    <dbReference type="NCBI Taxonomy" id="146820"/>
    <lineage>
        <taxon>Bacteria</taxon>
        <taxon>Bacillati</taxon>
        <taxon>Actinomycetota</taxon>
        <taxon>Actinomycetes</taxon>
        <taxon>Kitasatosporales</taxon>
        <taxon>Streptomycetaceae</taxon>
        <taxon>Streptomyces</taxon>
    </lineage>
</organism>
<evidence type="ECO:0000259" key="4">
    <source>
        <dbReference type="PROSITE" id="PS51677"/>
    </source>
</evidence>
<protein>
    <submittedName>
        <fullName evidence="5">Peptidoglycan/xylan/chitin deacetylase (PgdA/CDA1 family)</fullName>
    </submittedName>
</protein>
<dbReference type="GO" id="GO:0016020">
    <property type="term" value="C:membrane"/>
    <property type="evidence" value="ECO:0007669"/>
    <property type="project" value="TreeGrafter"/>
</dbReference>
<comment type="caution">
    <text evidence="5">The sequence shown here is derived from an EMBL/GenBank/DDBJ whole genome shotgun (WGS) entry which is preliminary data.</text>
</comment>
<evidence type="ECO:0000313" key="6">
    <source>
        <dbReference type="Proteomes" id="UP000629287"/>
    </source>
</evidence>
<feature type="transmembrane region" description="Helical" evidence="3">
    <location>
        <begin position="70"/>
        <end position="90"/>
    </location>
</feature>
<name>A0A8I0PHI9_9ACTN</name>
<dbReference type="InterPro" id="IPR050248">
    <property type="entry name" value="Polysacc_deacetylase_ArnD"/>
</dbReference>
<dbReference type="InterPro" id="IPR011330">
    <property type="entry name" value="Glyco_hydro/deAcase_b/a-brl"/>
</dbReference>
<keyword evidence="6" id="KW-1185">Reference proteome</keyword>
<evidence type="ECO:0000256" key="2">
    <source>
        <dbReference type="ARBA" id="ARBA00022801"/>
    </source>
</evidence>
<keyword evidence="3" id="KW-0812">Transmembrane</keyword>
<keyword evidence="3" id="KW-1133">Transmembrane helix</keyword>
<keyword evidence="3" id="KW-0472">Membrane</keyword>
<dbReference type="Proteomes" id="UP000629287">
    <property type="component" value="Unassembled WGS sequence"/>
</dbReference>
<accession>A0A8I0PHI9</accession>